<protein>
    <submittedName>
        <fullName evidence="2">Uncharacterized protein C16orf96 homolog</fullName>
    </submittedName>
</protein>
<keyword evidence="1" id="KW-1185">Reference proteome</keyword>
<gene>
    <name evidence="2" type="primary">CUNH16orf96</name>
</gene>
<name>A0AC55CP74_ECHTE</name>
<evidence type="ECO:0000313" key="2">
    <source>
        <dbReference type="RefSeq" id="XP_045141979.1"/>
    </source>
</evidence>
<reference evidence="2" key="1">
    <citation type="submission" date="2025-08" db="UniProtKB">
        <authorList>
            <consortium name="RefSeq"/>
        </authorList>
    </citation>
    <scope>IDENTIFICATION</scope>
</reference>
<sequence>MDFSVTYTELVNIAIPQVGVVNFQALHLLLQGILEHIHLGELKKVLSGNEDFLQTSQVLLIPREGDAQPIPSPMKRIGNVFDHVLSRMDKVEAQLASMKELPSTTQLLEASHGSERPVKDLWNFIKIRKMAEGNAEAIAKVMQVLQELLSNLNSTQVTVEKLRTDTGLLKDQFEKVNADKCDALVDDLRRQNRRMTSLQHELTAMQNKMSSLPKSEELVLWSGLHEAMFPAASEQQDTEMKPEGSLEPSLQEDTMLYSAQPLPEAPEPQRAEYMETVSHLKPLQPIQGVETLQTPWHTEVPGTLLNEEPKQAKLLPGAQEPQPTLQPAPQVEGAEARAVLEPSPASGLAPAPSGAQEPQPRPQPEPQVEGAVAGAVQEPSPAPGLAPAPRPRGSEPVQELQPTPPPGWPTAPPGWPIPPPGWPIPPPGWPTTPPGWPTPPPGWPTTPPGWPTPPPTDWPTPPPGQPTAPPTDWATPPPGWPTTPPGWPTPPPGWPTTPPGWPTGPGAWPMPTEGWFGASPWPFLPPDFVPPDSGLSGLLQPGHPQYPYSRAPPPAKELGSAWPRPLQPYKSRHSSTTPSQGVKEKGGEQFALVEPKDKAPKEKPPKEKPSKAPRSALQRMRTTAAIAAAAAAAYAAAANSAAQAAQAAAKRVKDAPATKMASLASATASAGPMGVFMDDLGAGTSRGATSFVDISEDVNEDNHYYSPPQSLTNLPFQPSLSSSFLPTQQAVSAQDKKKAVEKSMSYIATLPARHDSIKEEFAQLYSHLQQHLNYIANAGASAKLGNTVDVLQEKMRSIQMSRMKTIQDQIKNLQVSKMDKSEVEQELKEKADRITLARKASRVDLETLAVELKETMHGLLLKFTTYEEDWKKAIEELAKVVSTKLVHSDLDGLKKEMAEVWEMIKRLLLEGFRFDPDSAAGFRKKLFERVKCISCDRPVEMTTGPHLITIRRGHLLSQLRPASANSYEYLQREQMREQQYLQHVQDLAHSRGPVDSLGSQQEWGDGPRNACLSTIYPYGDPQLLDYDTAEVDILGVDGILYKGRMHTTSEVQPALKEHAVAKGPRPPSRNLGDRVQNGALFGAIYPSLFPPLSTGIPTLSSHLTVSPRPPSLPPRPPSLPLMPLLPRLIPTLREPQQAPGSARHWKSLRFEVRGNIQSKEGPAGP</sequence>
<accession>A0AC55CP74</accession>
<proteinExistence type="predicted"/>
<dbReference type="Proteomes" id="UP000694863">
    <property type="component" value="Unplaced"/>
</dbReference>
<organism evidence="1 2">
    <name type="scientific">Echinops telfairi</name>
    <name type="common">Lesser hedgehog tenrec</name>
    <dbReference type="NCBI Taxonomy" id="9371"/>
    <lineage>
        <taxon>Eukaryota</taxon>
        <taxon>Metazoa</taxon>
        <taxon>Chordata</taxon>
        <taxon>Craniata</taxon>
        <taxon>Vertebrata</taxon>
        <taxon>Euteleostomi</taxon>
        <taxon>Mammalia</taxon>
        <taxon>Eutheria</taxon>
        <taxon>Afrotheria</taxon>
        <taxon>Tenrecidae</taxon>
        <taxon>Tenrecinae</taxon>
        <taxon>Echinops</taxon>
    </lineage>
</organism>
<dbReference type="RefSeq" id="XP_045141979.1">
    <property type="nucleotide sequence ID" value="XM_045286044.1"/>
</dbReference>
<evidence type="ECO:0000313" key="1">
    <source>
        <dbReference type="Proteomes" id="UP000694863"/>
    </source>
</evidence>